<proteinExistence type="predicted"/>
<evidence type="ECO:0000313" key="1">
    <source>
        <dbReference type="EMBL" id="KAI4463879.1"/>
    </source>
</evidence>
<keyword evidence="2" id="KW-1185">Reference proteome</keyword>
<name>A0ACB9TAY3_HOLOL</name>
<reference evidence="1" key="1">
    <citation type="submission" date="2022-04" db="EMBL/GenBank/DDBJ databases">
        <title>Chromosome-scale genome assembly of Holotrichia oblita Faldermann.</title>
        <authorList>
            <person name="Rongchong L."/>
        </authorList>
    </citation>
    <scope>NUCLEOTIDE SEQUENCE</scope>
    <source>
        <strain evidence="1">81SQS9</strain>
    </source>
</reference>
<gene>
    <name evidence="1" type="ORF">MML48_4g00011144</name>
</gene>
<organism evidence="1 2">
    <name type="scientific">Holotrichia oblita</name>
    <name type="common">Chafer beetle</name>
    <dbReference type="NCBI Taxonomy" id="644536"/>
    <lineage>
        <taxon>Eukaryota</taxon>
        <taxon>Metazoa</taxon>
        <taxon>Ecdysozoa</taxon>
        <taxon>Arthropoda</taxon>
        <taxon>Hexapoda</taxon>
        <taxon>Insecta</taxon>
        <taxon>Pterygota</taxon>
        <taxon>Neoptera</taxon>
        <taxon>Endopterygota</taxon>
        <taxon>Coleoptera</taxon>
        <taxon>Polyphaga</taxon>
        <taxon>Scarabaeiformia</taxon>
        <taxon>Scarabaeidae</taxon>
        <taxon>Melolonthinae</taxon>
        <taxon>Holotrichia</taxon>
    </lineage>
</organism>
<accession>A0ACB9TAY3</accession>
<sequence length="252" mass="29754">MSDGGSTSMDETSKRPREEEEDAFFSKSKKTARSTPTKYKKSDEKLDKIMYIIQEMKEELTEMRKDHKEYREDIKMLRLENEKLRSEQEKVKKENEEIKKEILRLRNSMDHLERDKRERNIVLTGLQIDTQIPKDIASEVSDFIKTNLSVDIKINSARKIGQKIIWAELENLEDKARVMTNKSKLKGRKDLPVYINNDLTANERNIQREIRIKAQELKKDGKSVKIGFHKITSDDGVWKWNKISNQLEQIKN</sequence>
<evidence type="ECO:0000313" key="2">
    <source>
        <dbReference type="Proteomes" id="UP001056778"/>
    </source>
</evidence>
<comment type="caution">
    <text evidence="1">The sequence shown here is derived from an EMBL/GenBank/DDBJ whole genome shotgun (WGS) entry which is preliminary data.</text>
</comment>
<dbReference type="EMBL" id="CM043018">
    <property type="protein sequence ID" value="KAI4463879.1"/>
    <property type="molecule type" value="Genomic_DNA"/>
</dbReference>
<dbReference type="Proteomes" id="UP001056778">
    <property type="component" value="Chromosome 4"/>
</dbReference>
<protein>
    <submittedName>
        <fullName evidence="1">Uncharacterized protein</fullName>
    </submittedName>
</protein>